<evidence type="ECO:0000256" key="4">
    <source>
        <dbReference type="SAM" id="SignalP"/>
    </source>
</evidence>
<dbReference type="PANTHER" id="PTHR24252:SF7">
    <property type="entry name" value="HYALIN"/>
    <property type="match status" value="1"/>
</dbReference>
<dbReference type="InterPro" id="IPR001314">
    <property type="entry name" value="Peptidase_S1A"/>
</dbReference>
<evidence type="ECO:0000313" key="7">
    <source>
        <dbReference type="RefSeq" id="XP_017787319.1"/>
    </source>
</evidence>
<keyword evidence="4" id="KW-0732">Signal</keyword>
<keyword evidence="1" id="KW-1015">Disulfide bond</keyword>
<name>A0ABM1NKG9_NICVS</name>
<dbReference type="Gene3D" id="2.40.10.10">
    <property type="entry name" value="Trypsin-like serine proteases"/>
    <property type="match status" value="1"/>
</dbReference>
<evidence type="ECO:0000256" key="3">
    <source>
        <dbReference type="SAM" id="Phobius"/>
    </source>
</evidence>
<protein>
    <submittedName>
        <fullName evidence="7">Trypsin-1-like</fullName>
    </submittedName>
</protein>
<keyword evidence="2" id="KW-0720">Serine protease</keyword>
<feature type="domain" description="Peptidase S1" evidence="5">
    <location>
        <begin position="33"/>
        <end position="266"/>
    </location>
</feature>
<dbReference type="PROSITE" id="PS00135">
    <property type="entry name" value="TRYPSIN_SER"/>
    <property type="match status" value="1"/>
</dbReference>
<sequence length="337" mass="36532">MNINGHMNTMFRIIPILIVTFSLQIVDGTENRIVGGRPASEGEFPFQVSLRRSYNDNHFCGGSLIDPSHVLTAAHCMYYIWGGILPPFVVSVVAGQLNLTMTEKSVYRNASVITVHPGFDKKLMTNDVAIIELSEPFPTEENPLIATIPLREDHLDHGTCVVSGWGVEKHTSENVSEILLAANVDIVNKKKCNELYGGDTIKESMMCAGDKTGERDACQGDSGGPLLCNGLLTGVVSTGDGCANPNFPGIYADVSNLIPWIKDNSEYGGKTIVSDTEETTVIDSTVTTIITTLLPEANRIIATSKPRTINGTARNISFSIALLIMSSVYSLIRYFLG</sequence>
<dbReference type="PROSITE" id="PS00134">
    <property type="entry name" value="TRYPSIN_HIS"/>
    <property type="match status" value="1"/>
</dbReference>
<evidence type="ECO:0000259" key="5">
    <source>
        <dbReference type="PROSITE" id="PS50240"/>
    </source>
</evidence>
<dbReference type="SMART" id="SM00020">
    <property type="entry name" value="Tryp_SPc"/>
    <property type="match status" value="1"/>
</dbReference>
<feature type="signal peptide" evidence="4">
    <location>
        <begin position="1"/>
        <end position="28"/>
    </location>
</feature>
<dbReference type="Proteomes" id="UP000695000">
    <property type="component" value="Unplaced"/>
</dbReference>
<dbReference type="SUPFAM" id="SSF50494">
    <property type="entry name" value="Trypsin-like serine proteases"/>
    <property type="match status" value="1"/>
</dbReference>
<dbReference type="PROSITE" id="PS50240">
    <property type="entry name" value="TRYPSIN_DOM"/>
    <property type="match status" value="1"/>
</dbReference>
<dbReference type="InterPro" id="IPR033116">
    <property type="entry name" value="TRYPSIN_SER"/>
</dbReference>
<reference evidence="7" key="1">
    <citation type="submission" date="2025-08" db="UniProtKB">
        <authorList>
            <consortium name="RefSeq"/>
        </authorList>
    </citation>
    <scope>IDENTIFICATION</scope>
    <source>
        <tissue evidence="7">Whole Larva</tissue>
    </source>
</reference>
<keyword evidence="3" id="KW-0472">Membrane</keyword>
<keyword evidence="6" id="KW-1185">Reference proteome</keyword>
<keyword evidence="2" id="KW-0645">Protease</keyword>
<dbReference type="CDD" id="cd00190">
    <property type="entry name" value="Tryp_SPc"/>
    <property type="match status" value="1"/>
</dbReference>
<organism evidence="6 7">
    <name type="scientific">Nicrophorus vespilloides</name>
    <name type="common">Boreal carrion beetle</name>
    <dbReference type="NCBI Taxonomy" id="110193"/>
    <lineage>
        <taxon>Eukaryota</taxon>
        <taxon>Metazoa</taxon>
        <taxon>Ecdysozoa</taxon>
        <taxon>Arthropoda</taxon>
        <taxon>Hexapoda</taxon>
        <taxon>Insecta</taxon>
        <taxon>Pterygota</taxon>
        <taxon>Neoptera</taxon>
        <taxon>Endopterygota</taxon>
        <taxon>Coleoptera</taxon>
        <taxon>Polyphaga</taxon>
        <taxon>Staphyliniformia</taxon>
        <taxon>Silphidae</taxon>
        <taxon>Nicrophorinae</taxon>
        <taxon>Nicrophorus</taxon>
    </lineage>
</organism>
<keyword evidence="3" id="KW-0812">Transmembrane</keyword>
<dbReference type="GeneID" id="108570022"/>
<evidence type="ECO:0000256" key="2">
    <source>
        <dbReference type="RuleBase" id="RU363034"/>
    </source>
</evidence>
<feature type="chain" id="PRO_5046102105" evidence="4">
    <location>
        <begin position="29"/>
        <end position="337"/>
    </location>
</feature>
<dbReference type="InterPro" id="IPR009003">
    <property type="entry name" value="Peptidase_S1_PA"/>
</dbReference>
<dbReference type="PRINTS" id="PR00722">
    <property type="entry name" value="CHYMOTRYPSIN"/>
</dbReference>
<dbReference type="PANTHER" id="PTHR24252">
    <property type="entry name" value="ACROSIN-RELATED"/>
    <property type="match status" value="1"/>
</dbReference>
<keyword evidence="3" id="KW-1133">Transmembrane helix</keyword>
<accession>A0ABM1NKG9</accession>
<feature type="transmembrane region" description="Helical" evidence="3">
    <location>
        <begin position="316"/>
        <end position="336"/>
    </location>
</feature>
<dbReference type="InterPro" id="IPR018114">
    <property type="entry name" value="TRYPSIN_HIS"/>
</dbReference>
<evidence type="ECO:0000313" key="6">
    <source>
        <dbReference type="Proteomes" id="UP000695000"/>
    </source>
</evidence>
<dbReference type="InterPro" id="IPR043504">
    <property type="entry name" value="Peptidase_S1_PA_chymotrypsin"/>
</dbReference>
<dbReference type="InterPro" id="IPR001254">
    <property type="entry name" value="Trypsin_dom"/>
</dbReference>
<dbReference type="Pfam" id="PF00089">
    <property type="entry name" value="Trypsin"/>
    <property type="match status" value="1"/>
</dbReference>
<dbReference type="RefSeq" id="XP_017787319.1">
    <property type="nucleotide sequence ID" value="XM_017931830.1"/>
</dbReference>
<keyword evidence="2" id="KW-0378">Hydrolase</keyword>
<gene>
    <name evidence="7" type="primary">LOC108570022</name>
</gene>
<evidence type="ECO:0000256" key="1">
    <source>
        <dbReference type="ARBA" id="ARBA00023157"/>
    </source>
</evidence>
<proteinExistence type="predicted"/>